<evidence type="ECO:0000313" key="1">
    <source>
        <dbReference type="EMBL" id="KAG0574202.1"/>
    </source>
</evidence>
<dbReference type="EMBL" id="CM026426">
    <property type="protein sequence ID" value="KAG0574202.1"/>
    <property type="molecule type" value="Genomic_DNA"/>
</dbReference>
<proteinExistence type="predicted"/>
<comment type="caution">
    <text evidence="1">The sequence shown here is derived from an EMBL/GenBank/DDBJ whole genome shotgun (WGS) entry which is preliminary data.</text>
</comment>
<gene>
    <name evidence="1" type="ORF">KC19_VG243400</name>
</gene>
<name>A0A8T0HT69_CERPU</name>
<dbReference type="AlphaFoldDB" id="A0A8T0HT69"/>
<reference evidence="1" key="1">
    <citation type="submission" date="2020-06" db="EMBL/GenBank/DDBJ databases">
        <title>WGS assembly of Ceratodon purpureus strain R40.</title>
        <authorList>
            <person name="Carey S.B."/>
            <person name="Jenkins J."/>
            <person name="Shu S."/>
            <person name="Lovell J.T."/>
            <person name="Sreedasyam A."/>
            <person name="Maumus F."/>
            <person name="Tiley G.P."/>
            <person name="Fernandez-Pozo N."/>
            <person name="Barry K."/>
            <person name="Chen C."/>
            <person name="Wang M."/>
            <person name="Lipzen A."/>
            <person name="Daum C."/>
            <person name="Saski C.A."/>
            <person name="Payton A.C."/>
            <person name="Mcbreen J.C."/>
            <person name="Conrad R.E."/>
            <person name="Kollar L.M."/>
            <person name="Olsson S."/>
            <person name="Huttunen S."/>
            <person name="Landis J.B."/>
            <person name="Wickett N.J."/>
            <person name="Johnson M.G."/>
            <person name="Rensing S.A."/>
            <person name="Grimwood J."/>
            <person name="Schmutz J."/>
            <person name="Mcdaniel S.F."/>
        </authorList>
    </citation>
    <scope>NUCLEOTIDE SEQUENCE</scope>
    <source>
        <strain evidence="1">R40</strain>
    </source>
</reference>
<organism evidence="1 2">
    <name type="scientific">Ceratodon purpureus</name>
    <name type="common">Fire moss</name>
    <name type="synonym">Dicranum purpureum</name>
    <dbReference type="NCBI Taxonomy" id="3225"/>
    <lineage>
        <taxon>Eukaryota</taxon>
        <taxon>Viridiplantae</taxon>
        <taxon>Streptophyta</taxon>
        <taxon>Embryophyta</taxon>
        <taxon>Bryophyta</taxon>
        <taxon>Bryophytina</taxon>
        <taxon>Bryopsida</taxon>
        <taxon>Dicranidae</taxon>
        <taxon>Pseudoditrichales</taxon>
        <taxon>Ditrichaceae</taxon>
        <taxon>Ceratodon</taxon>
    </lineage>
</organism>
<keyword evidence="2" id="KW-1185">Reference proteome</keyword>
<evidence type="ECO:0000313" key="2">
    <source>
        <dbReference type="Proteomes" id="UP000822688"/>
    </source>
</evidence>
<sequence length="72" mass="8385">MGYLYRGNPDSNYGIQAKFIADVFNQDVNCGDLQIQRNANQLYLRGKRLTTPRFFGTFSEQLLIFNDRCIPF</sequence>
<protein>
    <submittedName>
        <fullName evidence="1">Uncharacterized protein</fullName>
    </submittedName>
</protein>
<dbReference type="Proteomes" id="UP000822688">
    <property type="component" value="Chromosome V"/>
</dbReference>
<accession>A0A8T0HT69</accession>